<dbReference type="STRING" id="1178482.AR456_05875"/>
<dbReference type="EMBL" id="AVBC01000039">
    <property type="protein sequence ID" value="ERL50384.1"/>
    <property type="molecule type" value="Genomic_DNA"/>
</dbReference>
<dbReference type="eggNOG" id="COG2814">
    <property type="taxonomic scope" value="Bacteria"/>
</dbReference>
<gene>
    <name evidence="6" type="ORF">BJB45_04445</name>
</gene>
<keyword evidence="1 4" id="KW-0812">Transmembrane</keyword>
<dbReference type="PATRIC" id="fig|1178482.3.peg.3486"/>
<evidence type="ECO:0000256" key="1">
    <source>
        <dbReference type="ARBA" id="ARBA00022692"/>
    </source>
</evidence>
<dbReference type="KEGG" id="hhu:AR456_05875"/>
<feature type="transmembrane region" description="Helical" evidence="4">
    <location>
        <begin position="250"/>
        <end position="269"/>
    </location>
</feature>
<feature type="domain" description="Major facilitator superfamily (MFS) profile" evidence="5">
    <location>
        <begin position="209"/>
        <end position="396"/>
    </location>
</feature>
<dbReference type="Proteomes" id="UP000019113">
    <property type="component" value="Unassembled WGS sequence"/>
</dbReference>
<evidence type="ECO:0000313" key="7">
    <source>
        <dbReference type="Proteomes" id="UP000019113"/>
    </source>
</evidence>
<proteinExistence type="predicted"/>
<reference evidence="6 7" key="1">
    <citation type="submission" date="2013-08" db="EMBL/GenBank/DDBJ databases">
        <title>draft genome of Halomonas huanghegensis, strain BJGMM-B45T.</title>
        <authorList>
            <person name="Miao C."/>
            <person name="Wan Y."/>
            <person name="Jin W."/>
        </authorList>
    </citation>
    <scope>NUCLEOTIDE SEQUENCE [LARGE SCALE GENOMIC DNA]</scope>
    <source>
        <strain evidence="6 7">BJGMM-B45</strain>
    </source>
</reference>
<feature type="transmembrane region" description="Helical" evidence="4">
    <location>
        <begin position="7"/>
        <end position="29"/>
    </location>
</feature>
<dbReference type="PROSITE" id="PS50850">
    <property type="entry name" value="MFS"/>
    <property type="match status" value="1"/>
</dbReference>
<dbReference type="PANTHER" id="PTHR23534">
    <property type="entry name" value="MFS PERMEASE"/>
    <property type="match status" value="1"/>
</dbReference>
<name>W1N4G5_9GAMM</name>
<keyword evidence="3 4" id="KW-0472">Membrane</keyword>
<feature type="transmembrane region" description="Helical" evidence="4">
    <location>
        <begin position="74"/>
        <end position="92"/>
    </location>
</feature>
<sequence>MFRSLPLPVTLLSLCQALLVTGNILLIAVSPLIGAGLAPSDWLATLPVAVQWLGLMSATIPASLLMARLGRRKGFTLGNILGLGGTLVAIVALQRDSFILFCVATFAIGIGIGFGQLYRFAAVEAAPAEARDRAIGLVMGGGVLAAFLGPWLARHSHTLASTEFVGSFIGLAALYATALVIVHFTRLPGPVASQMSGQSRPLRQLLRQPRLILAIVSGLIGYGVMTLSMTATPLAMAHSGHSFDHVSMTIQWHVVAMFAPSFITGRLTSRLGAETMIVLGCLLLMASAVVAIFMPDLIGYNIALVLLGLGWNFTFLPATGLLTECYRPEEKASVQATNEFLVFSTVAITALTSGPLVSIAGWQGLNLWMLPLPLLPIAVIIAQRLVFTPQRPQIGD</sequence>
<evidence type="ECO:0000256" key="2">
    <source>
        <dbReference type="ARBA" id="ARBA00022989"/>
    </source>
</evidence>
<dbReference type="Gene3D" id="1.20.1250.20">
    <property type="entry name" value="MFS general substrate transporter like domains"/>
    <property type="match status" value="1"/>
</dbReference>
<dbReference type="InterPro" id="IPR020846">
    <property type="entry name" value="MFS_dom"/>
</dbReference>
<feature type="transmembrane region" description="Helical" evidence="4">
    <location>
        <begin position="49"/>
        <end position="67"/>
    </location>
</feature>
<accession>W1N4G5</accession>
<keyword evidence="2 4" id="KW-1133">Transmembrane helix</keyword>
<evidence type="ECO:0000313" key="6">
    <source>
        <dbReference type="EMBL" id="ERL50384.1"/>
    </source>
</evidence>
<dbReference type="InterPro" id="IPR036259">
    <property type="entry name" value="MFS_trans_sf"/>
</dbReference>
<feature type="transmembrane region" description="Helical" evidence="4">
    <location>
        <begin position="210"/>
        <end position="230"/>
    </location>
</feature>
<dbReference type="AlphaFoldDB" id="W1N4G5"/>
<evidence type="ECO:0000259" key="5">
    <source>
        <dbReference type="PROSITE" id="PS50850"/>
    </source>
</evidence>
<feature type="transmembrane region" description="Helical" evidence="4">
    <location>
        <begin position="340"/>
        <end position="362"/>
    </location>
</feature>
<keyword evidence="7" id="KW-1185">Reference proteome</keyword>
<feature type="transmembrane region" description="Helical" evidence="4">
    <location>
        <begin position="98"/>
        <end position="122"/>
    </location>
</feature>
<dbReference type="OrthoDB" id="8558006at2"/>
<protein>
    <recommendedName>
        <fullName evidence="5">Major facilitator superfamily (MFS) profile domain-containing protein</fullName>
    </recommendedName>
</protein>
<feature type="transmembrane region" description="Helical" evidence="4">
    <location>
        <begin position="368"/>
        <end position="387"/>
    </location>
</feature>
<feature type="transmembrane region" description="Helical" evidence="4">
    <location>
        <begin position="276"/>
        <end position="294"/>
    </location>
</feature>
<evidence type="ECO:0000256" key="4">
    <source>
        <dbReference type="SAM" id="Phobius"/>
    </source>
</evidence>
<dbReference type="RefSeq" id="WP_021820436.1">
    <property type="nucleotide sequence ID" value="NZ_AVBC01000039.1"/>
</dbReference>
<dbReference type="GO" id="GO:0022857">
    <property type="term" value="F:transmembrane transporter activity"/>
    <property type="evidence" value="ECO:0007669"/>
    <property type="project" value="InterPro"/>
</dbReference>
<organism evidence="6 7">
    <name type="scientific">Halomonas huangheensis</name>
    <dbReference type="NCBI Taxonomy" id="1178482"/>
    <lineage>
        <taxon>Bacteria</taxon>
        <taxon>Pseudomonadati</taxon>
        <taxon>Pseudomonadota</taxon>
        <taxon>Gammaproteobacteria</taxon>
        <taxon>Oceanospirillales</taxon>
        <taxon>Halomonadaceae</taxon>
        <taxon>Halomonas</taxon>
    </lineage>
</organism>
<feature type="transmembrane region" description="Helical" evidence="4">
    <location>
        <begin position="134"/>
        <end position="153"/>
    </location>
</feature>
<dbReference type="InterPro" id="IPR011701">
    <property type="entry name" value="MFS"/>
</dbReference>
<feature type="transmembrane region" description="Helical" evidence="4">
    <location>
        <begin position="300"/>
        <end position="319"/>
    </location>
</feature>
<dbReference type="SUPFAM" id="SSF103473">
    <property type="entry name" value="MFS general substrate transporter"/>
    <property type="match status" value="1"/>
</dbReference>
<comment type="caution">
    <text evidence="6">The sequence shown here is derived from an EMBL/GenBank/DDBJ whole genome shotgun (WGS) entry which is preliminary data.</text>
</comment>
<evidence type="ECO:0000256" key="3">
    <source>
        <dbReference type="ARBA" id="ARBA00023136"/>
    </source>
</evidence>
<feature type="transmembrane region" description="Helical" evidence="4">
    <location>
        <begin position="165"/>
        <end position="189"/>
    </location>
</feature>
<dbReference type="Pfam" id="PF07690">
    <property type="entry name" value="MFS_1"/>
    <property type="match status" value="1"/>
</dbReference>
<dbReference type="PANTHER" id="PTHR23534:SF1">
    <property type="entry name" value="MAJOR FACILITATOR SUPERFAMILY PROTEIN"/>
    <property type="match status" value="1"/>
</dbReference>